<evidence type="ECO:0000313" key="2">
    <source>
        <dbReference type="Proteomes" id="UP001148662"/>
    </source>
</evidence>
<comment type="caution">
    <text evidence="1">The sequence shown here is derived from an EMBL/GenBank/DDBJ whole genome shotgun (WGS) entry which is preliminary data.</text>
</comment>
<dbReference type="Proteomes" id="UP001148662">
    <property type="component" value="Unassembled WGS sequence"/>
</dbReference>
<sequence length="219" mass="25052">MRIIMGLGTADYWLHADLQADPQASLQAMMMTWYSTNIECVQYAPNSFAAQQELCRDPSPPLDLLRESRQTSTRSMHQDSHDRIKTVSPFSSLTMPKVILKYSVIAMNKETSLLECITPSKDIHVKWFNITEPEVLTCHPAPSLIDCIAPRNEYVPPAPPAKELKFHKTKILVRIKEFELMLEATKTQLDLFFAKLRNEDSREDLGLSFDILAEVRDEL</sequence>
<name>A0ACC1T383_9APHY</name>
<proteinExistence type="predicted"/>
<gene>
    <name evidence="1" type="ORF">NM688_g4553</name>
</gene>
<keyword evidence="2" id="KW-1185">Reference proteome</keyword>
<dbReference type="EMBL" id="JANHOG010000764">
    <property type="protein sequence ID" value="KAJ3551708.1"/>
    <property type="molecule type" value="Genomic_DNA"/>
</dbReference>
<protein>
    <submittedName>
        <fullName evidence="1">Uncharacterized protein</fullName>
    </submittedName>
</protein>
<accession>A0ACC1T383</accession>
<organism evidence="1 2">
    <name type="scientific">Phlebia brevispora</name>
    <dbReference type="NCBI Taxonomy" id="194682"/>
    <lineage>
        <taxon>Eukaryota</taxon>
        <taxon>Fungi</taxon>
        <taxon>Dikarya</taxon>
        <taxon>Basidiomycota</taxon>
        <taxon>Agaricomycotina</taxon>
        <taxon>Agaricomycetes</taxon>
        <taxon>Polyporales</taxon>
        <taxon>Meruliaceae</taxon>
        <taxon>Phlebia</taxon>
    </lineage>
</organism>
<reference evidence="1" key="1">
    <citation type="submission" date="2022-07" db="EMBL/GenBank/DDBJ databases">
        <title>Genome Sequence of Phlebia brevispora.</title>
        <authorList>
            <person name="Buettner E."/>
        </authorList>
    </citation>
    <scope>NUCLEOTIDE SEQUENCE</scope>
    <source>
        <strain evidence="1">MPL23</strain>
    </source>
</reference>
<evidence type="ECO:0000313" key="1">
    <source>
        <dbReference type="EMBL" id="KAJ3551708.1"/>
    </source>
</evidence>